<dbReference type="RefSeq" id="WP_320509607.1">
    <property type="nucleotide sequence ID" value="NZ_JAXCLW010000005.1"/>
</dbReference>
<evidence type="ECO:0000256" key="4">
    <source>
        <dbReference type="ARBA" id="ARBA00022989"/>
    </source>
</evidence>
<accession>A0ABU5EDT8</accession>
<dbReference type="Pfam" id="PF13520">
    <property type="entry name" value="AA_permease_2"/>
    <property type="match status" value="1"/>
</dbReference>
<comment type="subcellular location">
    <subcellularLocation>
        <location evidence="1">Cell membrane</location>
        <topology evidence="1">Multi-pass membrane protein</topology>
    </subcellularLocation>
</comment>
<sequence>MAQAVPEKVELFKGIRWYDGFVVALANPGFLIGSLGYSIGALGGWGAALLWSISMLIGVGSNWIYAEMASMFPDKPGGIALYAHEGWRRYFSLIGVVATFGYWFAWSTVLSIFGIVVGTLVQSQWFPGQTWTFFDGAIDVGLPHFIAAGLILLVWAFNIFGIRPAVWFGYVTGVLLLIPLAVFIIGPFVTGQWQAANLHFGMGDNHITLKLALVWLYVMGWSSYGVEACAAFAPEYKDTVNDTNRALKSAALFSLVVYALLPLGITGTIGEQAAVKDPVAFYVPAFTQIVGGASGLMVFLLAASLVLSMNTATADGSRALYGIARDDMTIKELYQLNKYRVPSRAMTVDMIVNLLLVFFVGNTLGILVAGNLGYILAHFFALTGFLLLRKDRPDWPRPIRANNIWIPIAALLAVANLVFIIFGVTNPDITGYGTFRDLLIGVGVLLISVLLYIYRRVAQDHQSVRLREMPPPLPPAGAHG</sequence>
<name>A0ABU5EDT8_9PROT</name>
<reference evidence="7 8" key="1">
    <citation type="journal article" date="2016" name="Antonie Van Leeuwenhoek">
        <title>Dongia soli sp. nov., isolated from soil from Dokdo, Korea.</title>
        <authorList>
            <person name="Kim D.U."/>
            <person name="Lee H."/>
            <person name="Kim H."/>
            <person name="Kim S.G."/>
            <person name="Ka J.O."/>
        </authorList>
    </citation>
    <scope>NUCLEOTIDE SEQUENCE [LARGE SCALE GENOMIC DNA]</scope>
    <source>
        <strain evidence="7 8">D78</strain>
    </source>
</reference>
<feature type="transmembrane region" description="Helical" evidence="6">
    <location>
        <begin position="341"/>
        <end position="360"/>
    </location>
</feature>
<evidence type="ECO:0000256" key="1">
    <source>
        <dbReference type="ARBA" id="ARBA00004651"/>
    </source>
</evidence>
<proteinExistence type="predicted"/>
<dbReference type="PANTHER" id="PTHR42770:SF7">
    <property type="entry name" value="MEMBRANE PROTEIN"/>
    <property type="match status" value="1"/>
</dbReference>
<keyword evidence="5 6" id="KW-0472">Membrane</keyword>
<keyword evidence="2" id="KW-1003">Cell membrane</keyword>
<feature type="transmembrane region" description="Helical" evidence="6">
    <location>
        <begin position="285"/>
        <end position="308"/>
    </location>
</feature>
<feature type="transmembrane region" description="Helical" evidence="6">
    <location>
        <begin position="366"/>
        <end position="388"/>
    </location>
</feature>
<dbReference type="InterPro" id="IPR002293">
    <property type="entry name" value="AA/rel_permease1"/>
</dbReference>
<keyword evidence="4 6" id="KW-1133">Transmembrane helix</keyword>
<protein>
    <submittedName>
        <fullName evidence="7">APC family permease</fullName>
    </submittedName>
</protein>
<keyword evidence="3 6" id="KW-0812">Transmembrane</keyword>
<dbReference type="PIRSF" id="PIRSF006060">
    <property type="entry name" value="AA_transporter"/>
    <property type="match status" value="1"/>
</dbReference>
<dbReference type="Gene3D" id="1.20.1740.10">
    <property type="entry name" value="Amino acid/polyamine transporter I"/>
    <property type="match status" value="1"/>
</dbReference>
<evidence type="ECO:0000256" key="5">
    <source>
        <dbReference type="ARBA" id="ARBA00023136"/>
    </source>
</evidence>
<keyword evidence="8" id="KW-1185">Reference proteome</keyword>
<dbReference type="InterPro" id="IPR050367">
    <property type="entry name" value="APC_superfamily"/>
</dbReference>
<feature type="transmembrane region" description="Helical" evidence="6">
    <location>
        <begin position="141"/>
        <end position="160"/>
    </location>
</feature>
<evidence type="ECO:0000313" key="7">
    <source>
        <dbReference type="EMBL" id="MDY0884533.1"/>
    </source>
</evidence>
<feature type="transmembrane region" description="Helical" evidence="6">
    <location>
        <begin position="21"/>
        <end position="39"/>
    </location>
</feature>
<dbReference type="EMBL" id="JAXCLW010000005">
    <property type="protein sequence ID" value="MDY0884533.1"/>
    <property type="molecule type" value="Genomic_DNA"/>
</dbReference>
<feature type="transmembrane region" description="Helical" evidence="6">
    <location>
        <begin position="167"/>
        <end position="189"/>
    </location>
</feature>
<evidence type="ECO:0000256" key="3">
    <source>
        <dbReference type="ARBA" id="ARBA00022692"/>
    </source>
</evidence>
<feature type="transmembrane region" description="Helical" evidence="6">
    <location>
        <begin position="209"/>
        <end position="234"/>
    </location>
</feature>
<feature type="transmembrane region" description="Helical" evidence="6">
    <location>
        <begin position="246"/>
        <end position="265"/>
    </location>
</feature>
<comment type="caution">
    <text evidence="7">The sequence shown here is derived from an EMBL/GenBank/DDBJ whole genome shotgun (WGS) entry which is preliminary data.</text>
</comment>
<dbReference type="Proteomes" id="UP001279642">
    <property type="component" value="Unassembled WGS sequence"/>
</dbReference>
<evidence type="ECO:0000256" key="6">
    <source>
        <dbReference type="SAM" id="Phobius"/>
    </source>
</evidence>
<feature type="transmembrane region" description="Helical" evidence="6">
    <location>
        <begin position="45"/>
        <end position="65"/>
    </location>
</feature>
<organism evidence="7 8">
    <name type="scientific">Dongia soli</name>
    <dbReference type="NCBI Taxonomy" id="600628"/>
    <lineage>
        <taxon>Bacteria</taxon>
        <taxon>Pseudomonadati</taxon>
        <taxon>Pseudomonadota</taxon>
        <taxon>Alphaproteobacteria</taxon>
        <taxon>Rhodospirillales</taxon>
        <taxon>Dongiaceae</taxon>
        <taxon>Dongia</taxon>
    </lineage>
</organism>
<dbReference type="PANTHER" id="PTHR42770">
    <property type="entry name" value="AMINO ACID TRANSPORTER-RELATED"/>
    <property type="match status" value="1"/>
</dbReference>
<evidence type="ECO:0000313" key="8">
    <source>
        <dbReference type="Proteomes" id="UP001279642"/>
    </source>
</evidence>
<feature type="transmembrane region" description="Helical" evidence="6">
    <location>
        <begin position="438"/>
        <end position="457"/>
    </location>
</feature>
<feature type="transmembrane region" description="Helical" evidence="6">
    <location>
        <begin position="404"/>
        <end position="426"/>
    </location>
</feature>
<gene>
    <name evidence="7" type="ORF">SMD27_16940</name>
</gene>
<evidence type="ECO:0000256" key="2">
    <source>
        <dbReference type="ARBA" id="ARBA00022475"/>
    </source>
</evidence>
<feature type="transmembrane region" description="Helical" evidence="6">
    <location>
        <begin position="90"/>
        <end position="121"/>
    </location>
</feature>